<dbReference type="Pfam" id="PF12762">
    <property type="entry name" value="DDE_Tnp_IS1595"/>
    <property type="match status" value="1"/>
</dbReference>
<reference evidence="2 3" key="1">
    <citation type="submission" date="2019-08" db="EMBL/GenBank/DDBJ databases">
        <title>Whole genome of Aphis craccivora.</title>
        <authorList>
            <person name="Voronova N.V."/>
            <person name="Shulinski R.S."/>
            <person name="Bandarenka Y.V."/>
            <person name="Zhorov D.G."/>
            <person name="Warner D."/>
        </authorList>
    </citation>
    <scope>NUCLEOTIDE SEQUENCE [LARGE SCALE GENOMIC DNA]</scope>
    <source>
        <strain evidence="2">180601</strain>
        <tissue evidence="2">Whole Body</tissue>
    </source>
</reference>
<dbReference type="InterPro" id="IPR024445">
    <property type="entry name" value="Tnp_ISXO2-like"/>
</dbReference>
<evidence type="ECO:0000259" key="1">
    <source>
        <dbReference type="Pfam" id="PF12762"/>
    </source>
</evidence>
<dbReference type="PANTHER" id="PTHR47163:SF2">
    <property type="entry name" value="SI:DKEY-17M8.2"/>
    <property type="match status" value="1"/>
</dbReference>
<evidence type="ECO:0000313" key="2">
    <source>
        <dbReference type="EMBL" id="KAF0720630.1"/>
    </source>
</evidence>
<dbReference type="EMBL" id="VUJU01009421">
    <property type="protein sequence ID" value="KAF0720630.1"/>
    <property type="molecule type" value="Genomic_DNA"/>
</dbReference>
<dbReference type="Proteomes" id="UP000478052">
    <property type="component" value="Unassembled WGS sequence"/>
</dbReference>
<proteinExistence type="predicted"/>
<dbReference type="PANTHER" id="PTHR47163">
    <property type="entry name" value="DDE_TNP_IS1595 DOMAIN-CONTAINING PROTEIN"/>
    <property type="match status" value="1"/>
</dbReference>
<comment type="caution">
    <text evidence="2">The sequence shown here is derived from an EMBL/GenBank/DDBJ whole genome shotgun (WGS) entry which is preliminary data.</text>
</comment>
<feature type="domain" description="ISXO2-like transposase" evidence="1">
    <location>
        <begin position="85"/>
        <end position="137"/>
    </location>
</feature>
<organism evidence="2 3">
    <name type="scientific">Aphis craccivora</name>
    <name type="common">Cowpea aphid</name>
    <dbReference type="NCBI Taxonomy" id="307492"/>
    <lineage>
        <taxon>Eukaryota</taxon>
        <taxon>Metazoa</taxon>
        <taxon>Ecdysozoa</taxon>
        <taxon>Arthropoda</taxon>
        <taxon>Hexapoda</taxon>
        <taxon>Insecta</taxon>
        <taxon>Pterygota</taxon>
        <taxon>Neoptera</taxon>
        <taxon>Paraneoptera</taxon>
        <taxon>Hemiptera</taxon>
        <taxon>Sternorrhyncha</taxon>
        <taxon>Aphidomorpha</taxon>
        <taxon>Aphidoidea</taxon>
        <taxon>Aphididae</taxon>
        <taxon>Aphidini</taxon>
        <taxon>Aphis</taxon>
        <taxon>Aphis</taxon>
    </lineage>
</organism>
<evidence type="ECO:0000313" key="3">
    <source>
        <dbReference type="Proteomes" id="UP000478052"/>
    </source>
</evidence>
<gene>
    <name evidence="2" type="ORF">FWK35_00032354</name>
</gene>
<sequence>MALFGDCCFVLFVPPTSFVMRELEMNRHTIIDWEKFCREFMYDGVVAHKVKIGGVGVEVTKISLVNENTIGSTHGKKGQNDPIKNSKEWILPETTIISDCWNAYDCFNEEGFVHFKVNHSINFKYPETDQHTNTIEGL</sequence>
<dbReference type="AlphaFoldDB" id="A0A6G0W2W0"/>
<accession>A0A6G0W2W0</accession>
<keyword evidence="3" id="KW-1185">Reference proteome</keyword>
<name>A0A6G0W2W0_APHCR</name>
<protein>
    <submittedName>
        <fullName evidence="2">DDE Tnp IS1595 domain-containing protein</fullName>
    </submittedName>
</protein>
<dbReference type="OrthoDB" id="10052789at2759"/>
<dbReference type="InterPro" id="IPR053164">
    <property type="entry name" value="IS1016-like_transposase"/>
</dbReference>